<dbReference type="GO" id="GO:0044780">
    <property type="term" value="P:bacterial-type flagellum assembly"/>
    <property type="evidence" value="ECO:0007669"/>
    <property type="project" value="InterPro"/>
</dbReference>
<comment type="similarity">
    <text evidence="4">In the C-terminal section; belongs to the glycosyl hydrolase 73 family.</text>
</comment>
<keyword evidence="6" id="KW-0574">Periplasm</keyword>
<evidence type="ECO:0000313" key="13">
    <source>
        <dbReference type="EMBL" id="QCP11432.1"/>
    </source>
</evidence>
<dbReference type="SMART" id="SM00047">
    <property type="entry name" value="LYZ2"/>
    <property type="match status" value="1"/>
</dbReference>
<dbReference type="Gene3D" id="2.10.70.40">
    <property type="entry name" value="peptidoglycan hydrolase"/>
    <property type="match status" value="1"/>
</dbReference>
<dbReference type="PRINTS" id="PR01002">
    <property type="entry name" value="FLGFLGJ"/>
</dbReference>
<dbReference type="RefSeq" id="WP_137314287.1">
    <property type="nucleotide sequence ID" value="NZ_CP040017.1"/>
</dbReference>
<dbReference type="InterPro" id="IPR002901">
    <property type="entry name" value="MGlyc_endo_b_GlcNAc-like_dom"/>
</dbReference>
<dbReference type="PANTHER" id="PTHR33308:SF9">
    <property type="entry name" value="PEPTIDOGLYCAN HYDROLASE FLGJ"/>
    <property type="match status" value="1"/>
</dbReference>
<reference evidence="13 14" key="1">
    <citation type="submission" date="2019-05" db="EMBL/GenBank/DDBJ databases">
        <title>Draft Genome Sequences of Six Type Strains of the Genus Massilia.</title>
        <authorList>
            <person name="Miess H."/>
            <person name="Frediansyhah A."/>
            <person name="Gross H."/>
        </authorList>
    </citation>
    <scope>NUCLEOTIDE SEQUENCE [LARGE SCALE GENOMIC DNA]</scope>
    <source>
        <strain evidence="13 14">DSMZ 26121</strain>
    </source>
</reference>
<evidence type="ECO:0000256" key="1">
    <source>
        <dbReference type="ARBA" id="ARBA00002954"/>
    </source>
</evidence>
<dbReference type="GO" id="GO:0004040">
    <property type="term" value="F:amidase activity"/>
    <property type="evidence" value="ECO:0007669"/>
    <property type="project" value="InterPro"/>
</dbReference>
<comment type="similarity">
    <text evidence="3">In the N-terminal section; belongs to the FlgJ family.</text>
</comment>
<dbReference type="GO" id="GO:0042597">
    <property type="term" value="C:periplasmic space"/>
    <property type="evidence" value="ECO:0007669"/>
    <property type="project" value="UniProtKB-SubCell"/>
</dbReference>
<evidence type="ECO:0000256" key="3">
    <source>
        <dbReference type="ARBA" id="ARBA00006880"/>
    </source>
</evidence>
<dbReference type="FunFam" id="2.10.70.40:FF:000001">
    <property type="entry name" value="Flagellar assembly peptidoglycan hydrolase FlgJ"/>
    <property type="match status" value="1"/>
</dbReference>
<keyword evidence="12" id="KW-0966">Cell projection</keyword>
<evidence type="ECO:0000313" key="14">
    <source>
        <dbReference type="Proteomes" id="UP000298763"/>
    </source>
</evidence>
<dbReference type="InterPro" id="IPR013377">
    <property type="entry name" value="FlgJ"/>
</dbReference>
<dbReference type="AlphaFoldDB" id="A0A4P8HS22"/>
<evidence type="ECO:0000256" key="8">
    <source>
        <dbReference type="ARBA" id="ARBA00023295"/>
    </source>
</evidence>
<dbReference type="Pfam" id="PF10135">
    <property type="entry name" value="Rod-binding"/>
    <property type="match status" value="1"/>
</dbReference>
<keyword evidence="9" id="KW-0961">Cell wall biogenesis/degradation</keyword>
<dbReference type="GO" id="GO:0016798">
    <property type="term" value="F:hydrolase activity, acting on glycosyl bonds"/>
    <property type="evidence" value="ECO:0007669"/>
    <property type="project" value="UniProtKB-KW"/>
</dbReference>
<gene>
    <name evidence="13" type="primary">flgJ</name>
    <name evidence="13" type="ORF">FCL38_14140</name>
    <name evidence="12" type="ORF">FHS02_005969</name>
</gene>
<dbReference type="InterPro" id="IPR051056">
    <property type="entry name" value="Glycosyl_Hydrolase_73"/>
</dbReference>
<dbReference type="SUPFAM" id="SSF53955">
    <property type="entry name" value="Lysozyme-like"/>
    <property type="match status" value="1"/>
</dbReference>
<reference evidence="12 15" key="2">
    <citation type="submission" date="2020-08" db="EMBL/GenBank/DDBJ databases">
        <title>Genomic Encyclopedia of Type Strains, Phase III (KMG-III): the genomes of soil and plant-associated and newly described type strains.</title>
        <authorList>
            <person name="Whitman W."/>
        </authorList>
    </citation>
    <scope>NUCLEOTIDE SEQUENCE [LARGE SCALE GENOMIC DNA]</scope>
    <source>
        <strain evidence="12 15">CECT 7753</strain>
    </source>
</reference>
<keyword evidence="8" id="KW-0326">Glycosidase</keyword>
<dbReference type="NCBIfam" id="TIGR02541">
    <property type="entry name" value="flagell_FlgJ"/>
    <property type="match status" value="1"/>
</dbReference>
<evidence type="ECO:0000256" key="2">
    <source>
        <dbReference type="ARBA" id="ARBA00004418"/>
    </source>
</evidence>
<comment type="subcellular location">
    <subcellularLocation>
        <location evidence="2">Periplasm</location>
    </subcellularLocation>
</comment>
<evidence type="ECO:0000259" key="11">
    <source>
        <dbReference type="SMART" id="SM00047"/>
    </source>
</evidence>
<dbReference type="PANTHER" id="PTHR33308">
    <property type="entry name" value="PEPTIDOGLYCAN HYDROLASE FLGJ"/>
    <property type="match status" value="1"/>
</dbReference>
<keyword evidence="12" id="KW-0282">Flagellum</keyword>
<feature type="domain" description="Mannosyl-glycoprotein endo-beta-N-acetylglucosamidase-like" evidence="11">
    <location>
        <begin position="163"/>
        <end position="317"/>
    </location>
</feature>
<accession>A0A4P8HS22</accession>
<dbReference type="GO" id="GO:0071973">
    <property type="term" value="P:bacterial-type flagellum-dependent cell motility"/>
    <property type="evidence" value="ECO:0007669"/>
    <property type="project" value="TreeGrafter"/>
</dbReference>
<keyword evidence="7 13" id="KW-0378">Hydrolase</keyword>
<name>A0A4P8HS22_9BURK</name>
<proteinExistence type="inferred from homology"/>
<dbReference type="Proteomes" id="UP000584325">
    <property type="component" value="Unassembled WGS sequence"/>
</dbReference>
<dbReference type="OrthoDB" id="289937at2"/>
<dbReference type="GO" id="GO:0071555">
    <property type="term" value="P:cell wall organization"/>
    <property type="evidence" value="ECO:0007669"/>
    <property type="project" value="UniProtKB-KW"/>
</dbReference>
<evidence type="ECO:0000256" key="9">
    <source>
        <dbReference type="ARBA" id="ARBA00023316"/>
    </source>
</evidence>
<evidence type="ECO:0000256" key="4">
    <source>
        <dbReference type="ARBA" id="ARBA00007974"/>
    </source>
</evidence>
<evidence type="ECO:0000256" key="6">
    <source>
        <dbReference type="ARBA" id="ARBA00022764"/>
    </source>
</evidence>
<sequence>MIRQTSTPTDLSANLALDSKGLAELRQGAKAGSPEALKGAATQFEAMFVNMMLKSMREATPQEGLLDNSQTKMFTTMLDQQTSQNIAKKGVGLADVLVRQLSKTAGLSGQDAAAGAETGLPEGGFTKSMLDAARLQRSIDAAGGNAALGTRAVGTAASEVAPSTSRHAHVRAFADKLASHAEEASRATGIPAKFMLGQAALESGWGRREIKGSNGASSHNLFGIKAGSDWKGKTVDVATTEYVNGRAQRKIERFRAYDSYADSFKDYAKLITDNPRYEKVLASAGDAAAFARNLQKAGYATDPNYAAKLAAVINKTLV</sequence>
<dbReference type="Pfam" id="PF01832">
    <property type="entry name" value="Glucosaminidase"/>
    <property type="match status" value="1"/>
</dbReference>
<dbReference type="EMBL" id="CP040017">
    <property type="protein sequence ID" value="QCP11432.1"/>
    <property type="molecule type" value="Genomic_DNA"/>
</dbReference>
<dbReference type="InterPro" id="IPR019301">
    <property type="entry name" value="Flagellar_prot_FlgJ_N"/>
</dbReference>
<evidence type="ECO:0000313" key="15">
    <source>
        <dbReference type="Proteomes" id="UP000584325"/>
    </source>
</evidence>
<organism evidence="12 15">
    <name type="scientific">Pseudoduganella umbonata</name>
    <dbReference type="NCBI Taxonomy" id="864828"/>
    <lineage>
        <taxon>Bacteria</taxon>
        <taxon>Pseudomonadati</taxon>
        <taxon>Pseudomonadota</taxon>
        <taxon>Betaproteobacteria</taxon>
        <taxon>Burkholderiales</taxon>
        <taxon>Oxalobacteraceae</taxon>
        <taxon>Telluria group</taxon>
        <taxon>Pseudoduganella</taxon>
    </lineage>
</organism>
<evidence type="ECO:0000256" key="10">
    <source>
        <dbReference type="ARBA" id="ARBA00030835"/>
    </source>
</evidence>
<protein>
    <recommendedName>
        <fullName evidence="5">Peptidoglycan hydrolase FlgJ</fullName>
    </recommendedName>
    <alternativeName>
        <fullName evidence="10">Muramidase FlgJ</fullName>
    </alternativeName>
</protein>
<dbReference type="EMBL" id="JACHXS010000016">
    <property type="protein sequence ID" value="MBB3225099.1"/>
    <property type="molecule type" value="Genomic_DNA"/>
</dbReference>
<evidence type="ECO:0000256" key="7">
    <source>
        <dbReference type="ARBA" id="ARBA00022801"/>
    </source>
</evidence>
<comment type="function">
    <text evidence="1">Flagellum-specific muramidase which hydrolyzes the peptidoglycan layer to assemble the rod structure in the periplasmic space.</text>
</comment>
<keyword evidence="14" id="KW-1185">Reference proteome</keyword>
<keyword evidence="12" id="KW-0969">Cilium</keyword>
<evidence type="ECO:0000256" key="5">
    <source>
        <dbReference type="ARBA" id="ARBA00013433"/>
    </source>
</evidence>
<dbReference type="InterPro" id="IPR023346">
    <property type="entry name" value="Lysozyme-like_dom_sf"/>
</dbReference>
<evidence type="ECO:0000313" key="12">
    <source>
        <dbReference type="EMBL" id="MBB3225099.1"/>
    </source>
</evidence>
<dbReference type="Proteomes" id="UP000298763">
    <property type="component" value="Chromosome"/>
</dbReference>
<dbReference type="Gene3D" id="1.10.530.10">
    <property type="match status" value="1"/>
</dbReference>